<comment type="pathway">
    <text evidence="1 11">Pyrimidine metabolism; UMP biosynthesis via de novo pathway; (S)-dihydroorotate from bicarbonate: step 1/3.</text>
</comment>
<dbReference type="HAMAP" id="MF_01209">
    <property type="entry name" value="CPSase_S_chain"/>
    <property type="match status" value="1"/>
</dbReference>
<feature type="binding site" evidence="11">
    <location>
        <position position="303"/>
    </location>
    <ligand>
        <name>L-glutamine</name>
        <dbReference type="ChEBI" id="CHEBI:58359"/>
    </ligand>
</feature>
<keyword evidence="5 11" id="KW-0547">Nucleotide-binding</keyword>
<dbReference type="InterPro" id="IPR035686">
    <property type="entry name" value="CPSase_GATase1"/>
</dbReference>
<evidence type="ECO:0000313" key="14">
    <source>
        <dbReference type="Proteomes" id="UP000236654"/>
    </source>
</evidence>
<dbReference type="RefSeq" id="WP_101334210.1">
    <property type="nucleotide sequence ID" value="NZ_PJNI01000005.1"/>
</dbReference>
<evidence type="ECO:0000256" key="4">
    <source>
        <dbReference type="ARBA" id="ARBA00022598"/>
    </source>
</evidence>
<dbReference type="NCBIfam" id="NF009475">
    <property type="entry name" value="PRK12838.1"/>
    <property type="match status" value="1"/>
</dbReference>
<evidence type="ECO:0000256" key="5">
    <source>
        <dbReference type="ARBA" id="ARBA00022741"/>
    </source>
</evidence>
<dbReference type="Gene3D" id="3.40.50.880">
    <property type="match status" value="1"/>
</dbReference>
<comment type="function">
    <text evidence="11">Small subunit of the glutamine-dependent carbamoyl phosphate synthetase (CPSase). CPSase catalyzes the formation of carbamoyl phosphate from the ammonia moiety of glutamine, carbonate, and phosphate donated by ATP, constituting the first step of 2 biosynthetic pathways, one leading to arginine and/or urea and the other to pyrimidine nucleotides. The small subunit (glutamine amidotransferase) binds and cleaves glutamine to supply the large subunit with the substrate ammonia.</text>
</comment>
<dbReference type="GO" id="GO:0005524">
    <property type="term" value="F:ATP binding"/>
    <property type="evidence" value="ECO:0007669"/>
    <property type="project" value="UniProtKB-UniRule"/>
</dbReference>
<keyword evidence="8 11" id="KW-0665">Pyrimidine biosynthesis</keyword>
<dbReference type="GO" id="GO:0004088">
    <property type="term" value="F:carbamoyl-phosphate synthase (glutamine-hydrolyzing) activity"/>
    <property type="evidence" value="ECO:0007669"/>
    <property type="project" value="UniProtKB-UniRule"/>
</dbReference>
<keyword evidence="7 11" id="KW-0315">Glutamine amidotransferase</keyword>
<dbReference type="InterPro" id="IPR029062">
    <property type="entry name" value="Class_I_gatase-like"/>
</dbReference>
<dbReference type="GO" id="GO:0044205">
    <property type="term" value="P:'de novo' UMP biosynthetic process"/>
    <property type="evidence" value="ECO:0007669"/>
    <property type="project" value="UniProtKB-UniRule"/>
</dbReference>
<feature type="binding site" evidence="11">
    <location>
        <position position="230"/>
    </location>
    <ligand>
        <name>L-glutamine</name>
        <dbReference type="ChEBI" id="CHEBI:58359"/>
    </ligand>
</feature>
<dbReference type="PRINTS" id="PR00096">
    <property type="entry name" value="GATASE"/>
</dbReference>
<dbReference type="GO" id="GO:0006541">
    <property type="term" value="P:glutamine metabolic process"/>
    <property type="evidence" value="ECO:0007669"/>
    <property type="project" value="InterPro"/>
</dbReference>
<protein>
    <recommendedName>
        <fullName evidence="11">Carbamoyl phosphate synthase small chain</fullName>
        <ecNumber evidence="11">6.3.5.5</ecNumber>
    </recommendedName>
    <alternativeName>
        <fullName evidence="11">Carbamoyl phosphate synthetase glutamine chain</fullName>
    </alternativeName>
</protein>
<name>A0A2I0R4C2_9FLAO</name>
<feature type="binding site" evidence="11">
    <location>
        <position position="262"/>
    </location>
    <ligand>
        <name>L-glutamine</name>
        <dbReference type="ChEBI" id="CHEBI:58359"/>
    </ligand>
</feature>
<evidence type="ECO:0000256" key="10">
    <source>
        <dbReference type="ARBA" id="ARBA00049285"/>
    </source>
</evidence>
<feature type="binding site" evidence="11">
    <location>
        <position position="300"/>
    </location>
    <ligand>
        <name>L-glutamine</name>
        <dbReference type="ChEBI" id="CHEBI:58359"/>
    </ligand>
</feature>
<dbReference type="PRINTS" id="PR00099">
    <property type="entry name" value="CPSGATASE"/>
</dbReference>
<feature type="domain" description="Carbamoyl-phosphate synthase small subunit N-terminal" evidence="12">
    <location>
        <begin position="5"/>
        <end position="135"/>
    </location>
</feature>
<evidence type="ECO:0000256" key="7">
    <source>
        <dbReference type="ARBA" id="ARBA00022962"/>
    </source>
</evidence>
<dbReference type="InterPro" id="IPR036480">
    <property type="entry name" value="CarbP_synth_ssu_N_sf"/>
</dbReference>
<comment type="catalytic activity">
    <reaction evidence="9 11">
        <text>hydrogencarbonate + L-glutamine + 2 ATP + H2O = carbamoyl phosphate + L-glutamate + 2 ADP + phosphate + 2 H(+)</text>
        <dbReference type="Rhea" id="RHEA:18633"/>
        <dbReference type="ChEBI" id="CHEBI:15377"/>
        <dbReference type="ChEBI" id="CHEBI:15378"/>
        <dbReference type="ChEBI" id="CHEBI:17544"/>
        <dbReference type="ChEBI" id="CHEBI:29985"/>
        <dbReference type="ChEBI" id="CHEBI:30616"/>
        <dbReference type="ChEBI" id="CHEBI:43474"/>
        <dbReference type="ChEBI" id="CHEBI:58228"/>
        <dbReference type="ChEBI" id="CHEBI:58359"/>
        <dbReference type="ChEBI" id="CHEBI:456216"/>
        <dbReference type="EC" id="6.3.5.5"/>
    </reaction>
</comment>
<dbReference type="GO" id="GO:0006207">
    <property type="term" value="P:'de novo' pyrimidine nucleobase biosynthetic process"/>
    <property type="evidence" value="ECO:0007669"/>
    <property type="project" value="InterPro"/>
</dbReference>
<feature type="binding site" evidence="11">
    <location>
        <position position="302"/>
    </location>
    <ligand>
        <name>L-glutamine</name>
        <dbReference type="ChEBI" id="CHEBI:58359"/>
    </ligand>
</feature>
<dbReference type="GO" id="GO:0004359">
    <property type="term" value="F:glutaminase activity"/>
    <property type="evidence" value="ECO:0007669"/>
    <property type="project" value="RHEA"/>
</dbReference>
<comment type="pathway">
    <text evidence="2 11">Amino-acid biosynthesis; L-arginine biosynthesis; carbamoyl phosphate from bicarbonate: step 1/1.</text>
</comment>
<keyword evidence="6 11" id="KW-0067">ATP-binding</keyword>
<dbReference type="CDD" id="cd01744">
    <property type="entry name" value="GATase1_CPSase"/>
    <property type="match status" value="1"/>
</dbReference>
<keyword evidence="11" id="KW-0055">Arginine biosynthesis</keyword>
<dbReference type="Proteomes" id="UP000236654">
    <property type="component" value="Unassembled WGS sequence"/>
</dbReference>
<dbReference type="SUPFAM" id="SSF52317">
    <property type="entry name" value="Class I glutamine amidotransferase-like"/>
    <property type="match status" value="1"/>
</dbReference>
<dbReference type="SUPFAM" id="SSF52021">
    <property type="entry name" value="Carbamoyl phosphate synthetase, small subunit N-terminal domain"/>
    <property type="match status" value="1"/>
</dbReference>
<keyword evidence="11" id="KW-0028">Amino-acid biosynthesis</keyword>
<feature type="binding site" evidence="11">
    <location>
        <position position="259"/>
    </location>
    <ligand>
        <name>L-glutamine</name>
        <dbReference type="ChEBI" id="CHEBI:58359"/>
    </ligand>
</feature>
<sequence>MIERTNAVLVLEDGTTFTGKAVGEIGKAAGELAFNTGMTGYQEVFTDPSYLGQLVIMTSPHIGNYGTTPVESESDSIQCAGIIVKKFSEVASRDISEMSLQDFLIKDGKVGISDIDTRALVRYIRSKGAMNAIISSEENVSVEDLQEEVKNIPSMKGLELASRVSTKEAYVLPSTTGKSHYKVALVDFGSKASIARCLNERDCEVKVFPMSTSLEELLAYQPDGFMLSNGPGDPAVMKSSHELVKNIIETNIPIFGICMGHQIIALSQGLTTEKMHQGHRGLNHPVLNHQTGKGEITSQNHGFVVSRMSAEDHEEIEITHSHLNDNTVAGIALKDKHVFSVQFHPESSAGPHDSRYLFDQFITNMDTYKQS</sequence>
<reference evidence="13 14" key="1">
    <citation type="submission" date="2017-12" db="EMBL/GenBank/DDBJ databases">
        <title>The draft genome sequence of Brumimicrobium saltpan LHR20.</title>
        <authorList>
            <person name="Do Z.-J."/>
            <person name="Luo H.-R."/>
        </authorList>
    </citation>
    <scope>NUCLEOTIDE SEQUENCE [LARGE SCALE GENOMIC DNA]</scope>
    <source>
        <strain evidence="13 14">LHR20</strain>
    </source>
</reference>
<dbReference type="SMART" id="SM01097">
    <property type="entry name" value="CPSase_sm_chain"/>
    <property type="match status" value="1"/>
</dbReference>
<dbReference type="Pfam" id="PF00117">
    <property type="entry name" value="GATase"/>
    <property type="match status" value="1"/>
</dbReference>
<dbReference type="InterPro" id="IPR006274">
    <property type="entry name" value="CarbamoylP_synth_ssu"/>
</dbReference>
<evidence type="ECO:0000259" key="12">
    <source>
        <dbReference type="SMART" id="SM01097"/>
    </source>
</evidence>
<feature type="active site" evidence="11">
    <location>
        <position position="346"/>
    </location>
</feature>
<dbReference type="NCBIfam" id="TIGR01368">
    <property type="entry name" value="CPSaseIIsmall"/>
    <property type="match status" value="1"/>
</dbReference>
<dbReference type="PROSITE" id="PS51273">
    <property type="entry name" value="GATASE_TYPE_1"/>
    <property type="match status" value="1"/>
</dbReference>
<feature type="active site" description="Nucleophile" evidence="11">
    <location>
        <position position="258"/>
    </location>
</feature>
<keyword evidence="14" id="KW-1185">Reference proteome</keyword>
<dbReference type="GO" id="GO:0006526">
    <property type="term" value="P:L-arginine biosynthetic process"/>
    <property type="evidence" value="ECO:0007669"/>
    <property type="project" value="UniProtKB-UniRule"/>
</dbReference>
<dbReference type="Pfam" id="PF00988">
    <property type="entry name" value="CPSase_sm_chain"/>
    <property type="match status" value="1"/>
</dbReference>
<comment type="similarity">
    <text evidence="3 11">Belongs to the CarA family.</text>
</comment>
<comment type="catalytic activity">
    <reaction evidence="10 11">
        <text>L-glutamine + H2O = L-glutamate + NH4(+)</text>
        <dbReference type="Rhea" id="RHEA:15889"/>
        <dbReference type="ChEBI" id="CHEBI:15377"/>
        <dbReference type="ChEBI" id="CHEBI:28938"/>
        <dbReference type="ChEBI" id="CHEBI:29985"/>
        <dbReference type="ChEBI" id="CHEBI:58359"/>
    </reaction>
</comment>
<organism evidence="13 14">
    <name type="scientific">Brumimicrobium salinarum</name>
    <dbReference type="NCBI Taxonomy" id="2058658"/>
    <lineage>
        <taxon>Bacteria</taxon>
        <taxon>Pseudomonadati</taxon>
        <taxon>Bacteroidota</taxon>
        <taxon>Flavobacteriia</taxon>
        <taxon>Flavobacteriales</taxon>
        <taxon>Crocinitomicaceae</taxon>
        <taxon>Brumimicrobium</taxon>
    </lineage>
</organism>
<evidence type="ECO:0000256" key="8">
    <source>
        <dbReference type="ARBA" id="ARBA00022975"/>
    </source>
</evidence>
<evidence type="ECO:0000256" key="11">
    <source>
        <dbReference type="HAMAP-Rule" id="MF_01209"/>
    </source>
</evidence>
<feature type="binding site" evidence="11">
    <location>
        <position position="49"/>
    </location>
    <ligand>
        <name>L-glutamine</name>
        <dbReference type="ChEBI" id="CHEBI:58359"/>
    </ligand>
</feature>
<evidence type="ECO:0000256" key="3">
    <source>
        <dbReference type="ARBA" id="ARBA00007800"/>
    </source>
</evidence>
<dbReference type="Gene3D" id="3.50.30.20">
    <property type="entry name" value="Carbamoyl-phosphate synthase small subunit, N-terminal domain"/>
    <property type="match status" value="1"/>
</dbReference>
<dbReference type="EMBL" id="PJNI01000005">
    <property type="protein sequence ID" value="PKR81250.1"/>
    <property type="molecule type" value="Genomic_DNA"/>
</dbReference>
<dbReference type="InterPro" id="IPR002474">
    <property type="entry name" value="CarbamoylP_synth_ssu_N"/>
</dbReference>
<evidence type="ECO:0000313" key="13">
    <source>
        <dbReference type="EMBL" id="PKR81250.1"/>
    </source>
</evidence>
<proteinExistence type="inferred from homology"/>
<gene>
    <name evidence="11" type="primary">carA</name>
    <name evidence="13" type="ORF">CW751_06600</name>
</gene>
<evidence type="ECO:0000256" key="1">
    <source>
        <dbReference type="ARBA" id="ARBA00004812"/>
    </source>
</evidence>
<dbReference type="PANTHER" id="PTHR43418:SF7">
    <property type="entry name" value="CARBAMOYL-PHOSPHATE SYNTHASE SMALL CHAIN"/>
    <property type="match status" value="1"/>
</dbReference>
<dbReference type="PANTHER" id="PTHR43418">
    <property type="entry name" value="MULTIFUNCTIONAL TRYPTOPHAN BIOSYNTHESIS PROTEIN-RELATED"/>
    <property type="match status" value="1"/>
</dbReference>
<accession>A0A2I0R4C2</accession>
<dbReference type="FunFam" id="3.50.30.20:FF:000001">
    <property type="entry name" value="Carbamoyl-phosphate synthase small chain"/>
    <property type="match status" value="1"/>
</dbReference>
<dbReference type="EC" id="6.3.5.5" evidence="11"/>
<evidence type="ECO:0000256" key="9">
    <source>
        <dbReference type="ARBA" id="ARBA00048816"/>
    </source>
</evidence>
<dbReference type="InterPro" id="IPR017926">
    <property type="entry name" value="GATASE"/>
</dbReference>
<evidence type="ECO:0000256" key="6">
    <source>
        <dbReference type="ARBA" id="ARBA00022840"/>
    </source>
</evidence>
<dbReference type="InterPro" id="IPR050472">
    <property type="entry name" value="Anth_synth/Amidotransfase"/>
</dbReference>
<feature type="active site" evidence="11">
    <location>
        <position position="344"/>
    </location>
</feature>
<dbReference type="OrthoDB" id="9804328at2"/>
<evidence type="ECO:0000256" key="2">
    <source>
        <dbReference type="ARBA" id="ARBA00005077"/>
    </source>
</evidence>
<dbReference type="AlphaFoldDB" id="A0A2I0R4C2"/>
<keyword evidence="4 11" id="KW-0436">Ligase</keyword>
<comment type="subunit">
    <text evidence="11">Composed of two chains; the small (or glutamine) chain promotes the hydrolysis of glutamine to ammonia, which is used by the large (or ammonia) chain to synthesize carbamoyl phosphate. Tetramer of heterodimers (alpha,beta)4.</text>
</comment>
<comment type="caution">
    <text evidence="13">The sequence shown here is derived from an EMBL/GenBank/DDBJ whole genome shotgun (WGS) entry which is preliminary data.</text>
</comment>
<dbReference type="UniPathway" id="UPA00068">
    <property type="reaction ID" value="UER00171"/>
</dbReference>
<feature type="region of interest" description="CPSase" evidence="11">
    <location>
        <begin position="1"/>
        <end position="181"/>
    </location>
</feature>
<dbReference type="UniPathway" id="UPA00070">
    <property type="reaction ID" value="UER00115"/>
</dbReference>
<feature type="binding site" evidence="11">
    <location>
        <position position="232"/>
    </location>
    <ligand>
        <name>L-glutamine</name>
        <dbReference type="ChEBI" id="CHEBI:58359"/>
    </ligand>
</feature>